<accession>A0A8H7S157</accession>
<dbReference type="Proteomes" id="UP000646827">
    <property type="component" value="Unassembled WGS sequence"/>
</dbReference>
<evidence type="ECO:0000313" key="5">
    <source>
        <dbReference type="Proteomes" id="UP000646827"/>
    </source>
</evidence>
<dbReference type="OrthoDB" id="2273870at2759"/>
<dbReference type="AlphaFoldDB" id="A0A8H7S157"/>
<dbReference type="PROSITE" id="PS00028">
    <property type="entry name" value="ZINC_FINGER_C2H2_1"/>
    <property type="match status" value="1"/>
</dbReference>
<evidence type="ECO:0000259" key="3">
    <source>
        <dbReference type="PROSITE" id="PS50157"/>
    </source>
</evidence>
<organism evidence="4 5">
    <name type="scientific">Circinella minor</name>
    <dbReference type="NCBI Taxonomy" id="1195481"/>
    <lineage>
        <taxon>Eukaryota</taxon>
        <taxon>Fungi</taxon>
        <taxon>Fungi incertae sedis</taxon>
        <taxon>Mucoromycota</taxon>
        <taxon>Mucoromycotina</taxon>
        <taxon>Mucoromycetes</taxon>
        <taxon>Mucorales</taxon>
        <taxon>Lichtheimiaceae</taxon>
        <taxon>Circinella</taxon>
    </lineage>
</organism>
<dbReference type="PROSITE" id="PS50157">
    <property type="entry name" value="ZINC_FINGER_C2H2_2"/>
    <property type="match status" value="1"/>
</dbReference>
<dbReference type="EMBL" id="JAEPRB010000176">
    <property type="protein sequence ID" value="KAG2219523.1"/>
    <property type="molecule type" value="Genomic_DNA"/>
</dbReference>
<reference evidence="4 5" key="1">
    <citation type="submission" date="2020-12" db="EMBL/GenBank/DDBJ databases">
        <title>Metabolic potential, ecology and presence of endohyphal bacteria is reflected in genomic diversity of Mucoromycotina.</title>
        <authorList>
            <person name="Muszewska A."/>
            <person name="Okrasinska A."/>
            <person name="Steczkiewicz K."/>
            <person name="Drgas O."/>
            <person name="Orlowska M."/>
            <person name="Perlinska-Lenart U."/>
            <person name="Aleksandrzak-Piekarczyk T."/>
            <person name="Szatraj K."/>
            <person name="Zielenkiewicz U."/>
            <person name="Pilsyk S."/>
            <person name="Malc E."/>
            <person name="Mieczkowski P."/>
            <person name="Kruszewska J.S."/>
            <person name="Biernat P."/>
            <person name="Pawlowska J."/>
        </authorList>
    </citation>
    <scope>NUCLEOTIDE SEQUENCE [LARGE SCALE GENOMIC DNA]</scope>
    <source>
        <strain evidence="4 5">CBS 142.35</strain>
    </source>
</reference>
<keyword evidence="1" id="KW-0862">Zinc</keyword>
<dbReference type="InterPro" id="IPR013087">
    <property type="entry name" value="Znf_C2H2_type"/>
</dbReference>
<feature type="compositionally biased region" description="Low complexity" evidence="2">
    <location>
        <begin position="162"/>
        <end position="175"/>
    </location>
</feature>
<dbReference type="GO" id="GO:0008270">
    <property type="term" value="F:zinc ion binding"/>
    <property type="evidence" value="ECO:0007669"/>
    <property type="project" value="UniProtKB-KW"/>
</dbReference>
<dbReference type="SMART" id="SM00355">
    <property type="entry name" value="ZnF_C2H2"/>
    <property type="match status" value="2"/>
</dbReference>
<keyword evidence="1" id="KW-0863">Zinc-finger</keyword>
<proteinExistence type="predicted"/>
<evidence type="ECO:0000313" key="4">
    <source>
        <dbReference type="EMBL" id="KAG2219523.1"/>
    </source>
</evidence>
<comment type="caution">
    <text evidence="4">The sequence shown here is derived from an EMBL/GenBank/DDBJ whole genome shotgun (WGS) entry which is preliminary data.</text>
</comment>
<feature type="region of interest" description="Disordered" evidence="2">
    <location>
        <begin position="154"/>
        <end position="186"/>
    </location>
</feature>
<evidence type="ECO:0000256" key="2">
    <source>
        <dbReference type="SAM" id="MobiDB-lite"/>
    </source>
</evidence>
<name>A0A8H7S157_9FUNG</name>
<sequence length="252" mass="29021">MATDYYTQLLSLPWEQDNGLLEYSRQGHQNSVTENYSMIPTFYSNNYSIQDSMILENPINIVPLQQSFQYDLQQEHFLAYYQHSDLPIEINHSDYQVQVGNLPLEPLPEIDQQDDNSICYYPSPAVTPLEASNPSNTITGITPNDAQSMIYIDSEESRSNEKSSSQSESLSSNNNDKGLVGHYEKNNGGARERYYCPLCPANHKDFSRSRDSEKRHMESVHDNIHYFCDMCGSSYSKPDSLKRHKNNKHRKQ</sequence>
<protein>
    <recommendedName>
        <fullName evidence="3">C2H2-type domain-containing protein</fullName>
    </recommendedName>
</protein>
<keyword evidence="1" id="KW-0479">Metal-binding</keyword>
<feature type="domain" description="C2H2-type" evidence="3">
    <location>
        <begin position="226"/>
        <end position="252"/>
    </location>
</feature>
<gene>
    <name evidence="4" type="ORF">INT45_002840</name>
</gene>
<keyword evidence="5" id="KW-1185">Reference proteome</keyword>
<dbReference type="Gene3D" id="3.30.160.60">
    <property type="entry name" value="Classic Zinc Finger"/>
    <property type="match status" value="1"/>
</dbReference>
<evidence type="ECO:0000256" key="1">
    <source>
        <dbReference type="PROSITE-ProRule" id="PRU00042"/>
    </source>
</evidence>